<dbReference type="AlphaFoldDB" id="A0A2U3L8F5"/>
<dbReference type="OrthoDB" id="9805535at2"/>
<dbReference type="SUPFAM" id="SSF52540">
    <property type="entry name" value="P-loop containing nucleoside triphosphate hydrolases"/>
    <property type="match status" value="1"/>
</dbReference>
<dbReference type="Proteomes" id="UP000238701">
    <property type="component" value="Unassembled WGS sequence"/>
</dbReference>
<reference evidence="1" key="1">
    <citation type="submission" date="2018-02" db="EMBL/GenBank/DDBJ databases">
        <authorList>
            <person name="Cohen D.B."/>
            <person name="Kent A.D."/>
        </authorList>
    </citation>
    <scope>NUCLEOTIDE SEQUENCE [LARGE SCALE GENOMIC DNA]</scope>
    <source>
        <strain evidence="1">Peat soil MAG SbA1</strain>
    </source>
</reference>
<protein>
    <submittedName>
        <fullName evidence="1">Putative prokaryotic ATPase</fullName>
    </submittedName>
</protein>
<accession>A0A2U3L8F5</accession>
<gene>
    <name evidence="1" type="ORF">SBA1_820003</name>
</gene>
<dbReference type="PANTHER" id="PTHR34301:SF8">
    <property type="entry name" value="ATPASE DOMAIN-CONTAINING PROTEIN"/>
    <property type="match status" value="1"/>
</dbReference>
<dbReference type="PANTHER" id="PTHR34301">
    <property type="entry name" value="DNA-BINDING PROTEIN-RELATED"/>
    <property type="match status" value="1"/>
</dbReference>
<dbReference type="InterPro" id="IPR027417">
    <property type="entry name" value="P-loop_NTPase"/>
</dbReference>
<dbReference type="EMBL" id="OMOD01000180">
    <property type="protein sequence ID" value="SPF48201.1"/>
    <property type="molecule type" value="Genomic_DNA"/>
</dbReference>
<name>A0A2U3L8F5_9BACT</name>
<evidence type="ECO:0000313" key="1">
    <source>
        <dbReference type="EMBL" id="SPF48201.1"/>
    </source>
</evidence>
<organism evidence="1">
    <name type="scientific">Candidatus Sulfotelmatobacter kueseliae</name>
    <dbReference type="NCBI Taxonomy" id="2042962"/>
    <lineage>
        <taxon>Bacteria</taxon>
        <taxon>Pseudomonadati</taxon>
        <taxon>Acidobacteriota</taxon>
        <taxon>Terriglobia</taxon>
        <taxon>Terriglobales</taxon>
        <taxon>Candidatus Korobacteraceae</taxon>
        <taxon>Candidatus Sulfotelmatobacter</taxon>
    </lineage>
</organism>
<sequence>MTLENPFVFGEIIDDARFVDRTDELDQLVRDLADGQKVFLLSPRRFGKSSLVAVAMLKLRKRHIHTVNLTVSSYSSYAQFLEKFAEKVLRAAGPWERVKDWISRFGRQVKPDINYNIGTGEVNVSIGKGTGFDPTPIAPDVFALPGELTNNAGFRMAICLDEFQQISEFDGGSVENAIRNQVQQQREVGYVFAGSQPSLMQEMLSSKRPFHKAGPQMFLDKIPAEAWREFIKSQFRRRGRTIDDGALSALLGTADLIPYDVQRIAHELWDYAEITDKRALNTSEVKSVIDKLVIGQSTYYELLWEQLPARQRATLQALAHRGASEIYSQTVREEFRLGPASSVQKALQSVDARDILDRYRGEYFFLDPLLPYWIRSKAA</sequence>
<dbReference type="Gene3D" id="3.40.50.300">
    <property type="entry name" value="P-loop containing nucleotide triphosphate hydrolases"/>
    <property type="match status" value="1"/>
</dbReference>
<proteinExistence type="predicted"/>